<feature type="domain" description="EamA" evidence="7">
    <location>
        <begin position="161"/>
        <end position="297"/>
    </location>
</feature>
<dbReference type="PANTHER" id="PTHR32322:SF2">
    <property type="entry name" value="EAMA DOMAIN-CONTAINING PROTEIN"/>
    <property type="match status" value="1"/>
</dbReference>
<evidence type="ECO:0000256" key="3">
    <source>
        <dbReference type="ARBA" id="ARBA00022692"/>
    </source>
</evidence>
<feature type="transmembrane region" description="Helical" evidence="6">
    <location>
        <begin position="191"/>
        <end position="212"/>
    </location>
</feature>
<dbReference type="PANTHER" id="PTHR32322">
    <property type="entry name" value="INNER MEMBRANE TRANSPORTER"/>
    <property type="match status" value="1"/>
</dbReference>
<evidence type="ECO:0000256" key="4">
    <source>
        <dbReference type="ARBA" id="ARBA00022989"/>
    </source>
</evidence>
<name>A0ABV8RL48_9SPHN</name>
<evidence type="ECO:0000313" key="9">
    <source>
        <dbReference type="Proteomes" id="UP001595828"/>
    </source>
</evidence>
<keyword evidence="3 6" id="KW-0812">Transmembrane</keyword>
<reference evidence="9" key="1">
    <citation type="journal article" date="2019" name="Int. J. Syst. Evol. Microbiol.">
        <title>The Global Catalogue of Microorganisms (GCM) 10K type strain sequencing project: providing services to taxonomists for standard genome sequencing and annotation.</title>
        <authorList>
            <consortium name="The Broad Institute Genomics Platform"/>
            <consortium name="The Broad Institute Genome Sequencing Center for Infectious Disease"/>
            <person name="Wu L."/>
            <person name="Ma J."/>
        </authorList>
    </citation>
    <scope>NUCLEOTIDE SEQUENCE [LARGE SCALE GENOMIC DNA]</scope>
    <source>
        <strain evidence="9">CGMCC 1.12989</strain>
    </source>
</reference>
<dbReference type="InterPro" id="IPR000620">
    <property type="entry name" value="EamA_dom"/>
</dbReference>
<dbReference type="SUPFAM" id="SSF103481">
    <property type="entry name" value="Multidrug resistance efflux transporter EmrE"/>
    <property type="match status" value="2"/>
</dbReference>
<evidence type="ECO:0000256" key="1">
    <source>
        <dbReference type="ARBA" id="ARBA00004141"/>
    </source>
</evidence>
<dbReference type="InterPro" id="IPR050638">
    <property type="entry name" value="AA-Vitamin_Transporters"/>
</dbReference>
<feature type="transmembrane region" description="Helical" evidence="6">
    <location>
        <begin position="159"/>
        <end position="179"/>
    </location>
</feature>
<proteinExistence type="inferred from homology"/>
<sequence>MSQTQPVSFWTPRIFGPFLLVSLIWGSTWLVIRDQIGTVAPSWSVTWRFVLAAAGMFVFAALKRQRLAIPGRVQLLAMIFGMLQFGLNFQFVYRAEHFLTSGIVAVLFALLLVPNAILGRIFLAQPITRAFFGGTVLALVGIVLLLLHEYRIAPPTGQVLFGVALTLCAILTASASNVLQATAGPRSVPMLTFLAWGLVWGAVFDAAVALVLAGPPQFDWRWTYGAGVAYLALVGSVVTFPIYFGLVRELGAGRAAYNGVVVPIIAMLLSTLFEGYRWSLLAGTGAVLALGGLVLALRARNPSTKEG</sequence>
<comment type="subcellular location">
    <subcellularLocation>
        <location evidence="1">Membrane</location>
        <topology evidence="1">Multi-pass membrane protein</topology>
    </subcellularLocation>
</comment>
<keyword evidence="4 6" id="KW-1133">Transmembrane helix</keyword>
<feature type="transmembrane region" description="Helical" evidence="6">
    <location>
        <begin position="255"/>
        <end position="273"/>
    </location>
</feature>
<keyword evidence="9" id="KW-1185">Reference proteome</keyword>
<evidence type="ECO:0000313" key="8">
    <source>
        <dbReference type="EMBL" id="MFC4294045.1"/>
    </source>
</evidence>
<evidence type="ECO:0000256" key="2">
    <source>
        <dbReference type="ARBA" id="ARBA00007362"/>
    </source>
</evidence>
<evidence type="ECO:0000259" key="7">
    <source>
        <dbReference type="Pfam" id="PF00892"/>
    </source>
</evidence>
<dbReference type="Pfam" id="PF00892">
    <property type="entry name" value="EamA"/>
    <property type="match status" value="2"/>
</dbReference>
<feature type="transmembrane region" description="Helical" evidence="6">
    <location>
        <begin position="224"/>
        <end position="243"/>
    </location>
</feature>
<feature type="transmembrane region" description="Helical" evidence="6">
    <location>
        <begin position="74"/>
        <end position="92"/>
    </location>
</feature>
<feature type="transmembrane region" description="Helical" evidence="6">
    <location>
        <begin position="44"/>
        <end position="62"/>
    </location>
</feature>
<dbReference type="InterPro" id="IPR037185">
    <property type="entry name" value="EmrE-like"/>
</dbReference>
<accession>A0ABV8RL48</accession>
<feature type="domain" description="EamA" evidence="7">
    <location>
        <begin position="18"/>
        <end position="146"/>
    </location>
</feature>
<keyword evidence="5 6" id="KW-0472">Membrane</keyword>
<feature type="transmembrane region" description="Helical" evidence="6">
    <location>
        <begin position="12"/>
        <end position="32"/>
    </location>
</feature>
<gene>
    <name evidence="8" type="ORF">ACFO0A_03110</name>
</gene>
<comment type="similarity">
    <text evidence="2">Belongs to the EamA transporter family.</text>
</comment>
<comment type="caution">
    <text evidence="8">The sequence shown here is derived from an EMBL/GenBank/DDBJ whole genome shotgun (WGS) entry which is preliminary data.</text>
</comment>
<organism evidence="8 9">
    <name type="scientific">Novosphingobium tardum</name>
    <dbReference type="NCBI Taxonomy" id="1538021"/>
    <lineage>
        <taxon>Bacteria</taxon>
        <taxon>Pseudomonadati</taxon>
        <taxon>Pseudomonadota</taxon>
        <taxon>Alphaproteobacteria</taxon>
        <taxon>Sphingomonadales</taxon>
        <taxon>Sphingomonadaceae</taxon>
        <taxon>Novosphingobium</taxon>
    </lineage>
</organism>
<dbReference type="EMBL" id="JBHSDR010000003">
    <property type="protein sequence ID" value="MFC4294045.1"/>
    <property type="molecule type" value="Genomic_DNA"/>
</dbReference>
<evidence type="ECO:0000256" key="6">
    <source>
        <dbReference type="SAM" id="Phobius"/>
    </source>
</evidence>
<dbReference type="RefSeq" id="WP_379537516.1">
    <property type="nucleotide sequence ID" value="NZ_JBHSDR010000003.1"/>
</dbReference>
<dbReference type="Proteomes" id="UP001595828">
    <property type="component" value="Unassembled WGS sequence"/>
</dbReference>
<evidence type="ECO:0000256" key="5">
    <source>
        <dbReference type="ARBA" id="ARBA00023136"/>
    </source>
</evidence>
<protein>
    <submittedName>
        <fullName evidence="8">DMT family transporter</fullName>
    </submittedName>
</protein>
<feature type="transmembrane region" description="Helical" evidence="6">
    <location>
        <begin position="130"/>
        <end position="147"/>
    </location>
</feature>
<feature type="transmembrane region" description="Helical" evidence="6">
    <location>
        <begin position="98"/>
        <end position="118"/>
    </location>
</feature>
<feature type="transmembrane region" description="Helical" evidence="6">
    <location>
        <begin position="279"/>
        <end position="297"/>
    </location>
</feature>